<evidence type="ECO:0000313" key="7">
    <source>
        <dbReference type="Proteomes" id="UP001386437"/>
    </source>
</evidence>
<evidence type="ECO:0000256" key="3">
    <source>
        <dbReference type="SAM" id="Phobius"/>
    </source>
</evidence>
<dbReference type="InterPro" id="IPR058647">
    <property type="entry name" value="BSH_CzcB-like"/>
</dbReference>
<evidence type="ECO:0000259" key="5">
    <source>
        <dbReference type="Pfam" id="PF25973"/>
    </source>
</evidence>
<dbReference type="InterPro" id="IPR006143">
    <property type="entry name" value="RND_pump_MFP"/>
</dbReference>
<dbReference type="Gene3D" id="2.40.50.100">
    <property type="match status" value="1"/>
</dbReference>
<keyword evidence="3" id="KW-0812">Transmembrane</keyword>
<comment type="caution">
    <text evidence="6">The sequence shown here is derived from an EMBL/GenBank/DDBJ whole genome shotgun (WGS) entry which is preliminary data.</text>
</comment>
<comment type="similarity">
    <text evidence="1">Belongs to the membrane fusion protein (MFP) (TC 8.A.1) family.</text>
</comment>
<dbReference type="Pfam" id="PF25954">
    <property type="entry name" value="Beta-barrel_RND_2"/>
    <property type="match status" value="1"/>
</dbReference>
<dbReference type="Gene3D" id="1.10.287.470">
    <property type="entry name" value="Helix hairpin bin"/>
    <property type="match status" value="1"/>
</dbReference>
<dbReference type="PANTHER" id="PTHR30469:SF38">
    <property type="entry name" value="HLYD FAMILY SECRETION PROTEIN"/>
    <property type="match status" value="1"/>
</dbReference>
<dbReference type="EMBL" id="JACFYJ010000006">
    <property type="protein sequence ID" value="MEI5996699.1"/>
    <property type="molecule type" value="Genomic_DNA"/>
</dbReference>
<feature type="transmembrane region" description="Helical" evidence="3">
    <location>
        <begin position="25"/>
        <end position="46"/>
    </location>
</feature>
<feature type="domain" description="CusB-like beta-barrel" evidence="4">
    <location>
        <begin position="247"/>
        <end position="319"/>
    </location>
</feature>
<evidence type="ECO:0000256" key="2">
    <source>
        <dbReference type="SAM" id="Coils"/>
    </source>
</evidence>
<keyword evidence="3" id="KW-1133">Transmembrane helix</keyword>
<dbReference type="NCBIfam" id="TIGR01730">
    <property type="entry name" value="RND_mfp"/>
    <property type="match status" value="1"/>
</dbReference>
<name>A0ABU8IMI4_9BURK</name>
<feature type="domain" description="CzcB-like barrel-sandwich hybrid" evidence="5">
    <location>
        <begin position="79"/>
        <end position="225"/>
    </location>
</feature>
<proteinExistence type="inferred from homology"/>
<dbReference type="Gene3D" id="2.40.420.20">
    <property type="match status" value="1"/>
</dbReference>
<dbReference type="Pfam" id="PF25973">
    <property type="entry name" value="BSH_CzcB"/>
    <property type="match status" value="1"/>
</dbReference>
<protein>
    <submittedName>
        <fullName evidence="6">Efflux RND transporter periplasmic adaptor subunit</fullName>
    </submittedName>
</protein>
<dbReference type="Proteomes" id="UP001386437">
    <property type="component" value="Unassembled WGS sequence"/>
</dbReference>
<dbReference type="InterPro" id="IPR058792">
    <property type="entry name" value="Beta-barrel_RND_2"/>
</dbReference>
<gene>
    <name evidence="6" type="ORF">H3V53_05625</name>
</gene>
<sequence>MADHDLNRLKIDRPAIATKGRRRNWIGYGALALILIGVTVAGLKLAGPQAVETTTVVSAYPSQAYTLLNATGYVVPQRKAAVSSKAQGRLEWLGVLEGTRVKKDEVIARIESNDVEASLAQAKAQIKVAQANLALQRAELQNAEINLRRSKILAPNGAIPATQYDADLARYDKAVASIDNSRAAIVAAQANAQAAQVAVDQTVIRAPFDGVVIEKHANVGDNITPFSQASDSKGAVVTIADMDTLEVEADVAESNIAKIAVNAPCEIQLDALPDMRFAGSVSRIVPTVDRSKATVLVKVRFVDRDERVLPDMSAKIAFLSKPVSQQDRQPVVAVQPAAIVARDGRKVVFVVKDDTVHEVPVTTGATLGDLIAVSGVRPGDVLVRAPGERVKDGANVTVAKKQ</sequence>
<dbReference type="PANTHER" id="PTHR30469">
    <property type="entry name" value="MULTIDRUG RESISTANCE PROTEIN MDTA"/>
    <property type="match status" value="1"/>
</dbReference>
<organism evidence="6 7">
    <name type="scientific">Paraburkholderia bengalensis</name>
    <dbReference type="NCBI Taxonomy" id="2747562"/>
    <lineage>
        <taxon>Bacteria</taxon>
        <taxon>Pseudomonadati</taxon>
        <taxon>Pseudomonadota</taxon>
        <taxon>Betaproteobacteria</taxon>
        <taxon>Burkholderiales</taxon>
        <taxon>Burkholderiaceae</taxon>
        <taxon>Paraburkholderia</taxon>
    </lineage>
</organism>
<keyword evidence="7" id="KW-1185">Reference proteome</keyword>
<accession>A0ABU8IMI4</accession>
<evidence type="ECO:0000259" key="4">
    <source>
        <dbReference type="Pfam" id="PF25954"/>
    </source>
</evidence>
<keyword evidence="3" id="KW-0472">Membrane</keyword>
<evidence type="ECO:0000256" key="1">
    <source>
        <dbReference type="ARBA" id="ARBA00009477"/>
    </source>
</evidence>
<keyword evidence="2" id="KW-0175">Coiled coil</keyword>
<dbReference type="Gene3D" id="2.40.30.170">
    <property type="match status" value="1"/>
</dbReference>
<evidence type="ECO:0000313" key="6">
    <source>
        <dbReference type="EMBL" id="MEI5996699.1"/>
    </source>
</evidence>
<feature type="coiled-coil region" evidence="2">
    <location>
        <begin position="112"/>
        <end position="148"/>
    </location>
</feature>
<reference evidence="6 7" key="1">
    <citation type="journal article" date="2022" name="Arch. Microbiol.">
        <title>Paraburkholderia bengalensis sp. nov. isolated from roots of Oryza sativa, IR64.</title>
        <authorList>
            <person name="Nag P."/>
            <person name="Mondal N."/>
            <person name="Sarkar J."/>
            <person name="Das S."/>
        </authorList>
    </citation>
    <scope>NUCLEOTIDE SEQUENCE [LARGE SCALE GENOMIC DNA]</scope>
    <source>
        <strain evidence="6 7">IR64_4_BI</strain>
    </source>
</reference>
<dbReference type="SUPFAM" id="SSF111369">
    <property type="entry name" value="HlyD-like secretion proteins"/>
    <property type="match status" value="1"/>
</dbReference>